<dbReference type="EMBL" id="STGU01000005">
    <property type="protein sequence ID" value="THV35857.1"/>
    <property type="molecule type" value="Genomic_DNA"/>
</dbReference>
<sequence length="123" mass="13227">MKPKPKTATMILRILCAMVFLSVGFAHRTPAAIANDVQSSAYVLPDGTFAELCVADQGQKRIKPMADCEACRLAGAILLPEPSAQSWLLSQFASLGEVAPVETAIRSDHLLDRPRLRGPPLSV</sequence>
<comment type="caution">
    <text evidence="2">The sequence shown here is derived from an EMBL/GenBank/DDBJ whole genome shotgun (WGS) entry which is preliminary data.</text>
</comment>
<reference evidence="2 3" key="1">
    <citation type="submission" date="2019-04" db="EMBL/GenBank/DDBJ databases">
        <title>genome sequence of strain W3.</title>
        <authorList>
            <person name="Gao J."/>
            <person name="Sun J."/>
        </authorList>
    </citation>
    <scope>NUCLEOTIDE SEQUENCE [LARGE SCALE GENOMIC DNA]</scope>
    <source>
        <strain evidence="2 3">W3</strain>
    </source>
</reference>
<evidence type="ECO:0000313" key="3">
    <source>
        <dbReference type="Proteomes" id="UP000307378"/>
    </source>
</evidence>
<gene>
    <name evidence="2" type="ORF">FAA86_10990</name>
</gene>
<name>A0A4S8PW64_9HYPH</name>
<feature type="signal peptide" evidence="1">
    <location>
        <begin position="1"/>
        <end position="28"/>
    </location>
</feature>
<keyword evidence="1" id="KW-0732">Signal</keyword>
<dbReference type="Proteomes" id="UP000307378">
    <property type="component" value="Unassembled WGS sequence"/>
</dbReference>
<evidence type="ECO:0000313" key="2">
    <source>
        <dbReference type="EMBL" id="THV35857.1"/>
    </source>
</evidence>
<accession>A0A4S8PW64</accession>
<protein>
    <recommendedName>
        <fullName evidence="4">DUF2946 domain-containing protein</fullName>
    </recommendedName>
</protein>
<evidence type="ECO:0008006" key="4">
    <source>
        <dbReference type="Google" id="ProtNLM"/>
    </source>
</evidence>
<organism evidence="2 3">
    <name type="scientific">Rhizobium rosettiformans W3</name>
    <dbReference type="NCBI Taxonomy" id="538378"/>
    <lineage>
        <taxon>Bacteria</taxon>
        <taxon>Pseudomonadati</taxon>
        <taxon>Pseudomonadota</taxon>
        <taxon>Alphaproteobacteria</taxon>
        <taxon>Hyphomicrobiales</taxon>
        <taxon>Rhizobiaceae</taxon>
        <taxon>Rhizobium/Agrobacterium group</taxon>
        <taxon>Rhizobium</taxon>
    </lineage>
</organism>
<evidence type="ECO:0000256" key="1">
    <source>
        <dbReference type="SAM" id="SignalP"/>
    </source>
</evidence>
<dbReference type="AlphaFoldDB" id="A0A4S8PW64"/>
<feature type="chain" id="PRO_5020711852" description="DUF2946 domain-containing protein" evidence="1">
    <location>
        <begin position="29"/>
        <end position="123"/>
    </location>
</feature>
<proteinExistence type="predicted"/>
<dbReference type="RefSeq" id="WP_136540533.1">
    <property type="nucleotide sequence ID" value="NZ_STGU01000005.1"/>
</dbReference>